<dbReference type="InterPro" id="IPR008949">
    <property type="entry name" value="Isoprenoid_synthase_dom_sf"/>
</dbReference>
<dbReference type="InterPro" id="IPR002060">
    <property type="entry name" value="Squ/phyt_synthse"/>
</dbReference>
<evidence type="ECO:0000313" key="1">
    <source>
        <dbReference type="EMBL" id="SFE74761.1"/>
    </source>
</evidence>
<proteinExistence type="predicted"/>
<organism evidence="1 2">
    <name type="scientific">Sunxiuqinia elliptica</name>
    <dbReference type="NCBI Taxonomy" id="655355"/>
    <lineage>
        <taxon>Bacteria</taxon>
        <taxon>Pseudomonadati</taxon>
        <taxon>Bacteroidota</taxon>
        <taxon>Bacteroidia</taxon>
        <taxon>Marinilabiliales</taxon>
        <taxon>Prolixibacteraceae</taxon>
        <taxon>Sunxiuqinia</taxon>
    </lineage>
</organism>
<dbReference type="SUPFAM" id="SSF48576">
    <property type="entry name" value="Terpenoid synthases"/>
    <property type="match status" value="1"/>
</dbReference>
<dbReference type="Gene3D" id="1.10.600.10">
    <property type="entry name" value="Farnesyl Diphosphate Synthase"/>
    <property type="match status" value="1"/>
</dbReference>
<dbReference type="SFLD" id="SFLDG01018">
    <property type="entry name" value="Squalene/Phytoene_Synthase_Lik"/>
    <property type="match status" value="1"/>
</dbReference>
<dbReference type="STRING" id="655355.SAMN05216283_101913"/>
<evidence type="ECO:0000313" key="2">
    <source>
        <dbReference type="Proteomes" id="UP000198964"/>
    </source>
</evidence>
<dbReference type="PANTHER" id="PTHR31480">
    <property type="entry name" value="BIFUNCTIONAL LYCOPENE CYCLASE/PHYTOENE SYNTHASE"/>
    <property type="match status" value="1"/>
</dbReference>
<dbReference type="SFLD" id="SFLDG01212">
    <property type="entry name" value="Phytoene_synthase_like"/>
    <property type="match status" value="1"/>
</dbReference>
<dbReference type="AlphaFoldDB" id="A0A1I2D2L6"/>
<dbReference type="RefSeq" id="WP_093918609.1">
    <property type="nucleotide sequence ID" value="NZ_FONW01000001.1"/>
</dbReference>
<dbReference type="Proteomes" id="UP000198964">
    <property type="component" value="Unassembled WGS sequence"/>
</dbReference>
<accession>A0A1I2D2L6</accession>
<dbReference type="EMBL" id="FONW01000001">
    <property type="protein sequence ID" value="SFE74761.1"/>
    <property type="molecule type" value="Genomic_DNA"/>
</dbReference>
<reference evidence="1 2" key="1">
    <citation type="submission" date="2016-10" db="EMBL/GenBank/DDBJ databases">
        <authorList>
            <person name="de Groot N.N."/>
        </authorList>
    </citation>
    <scope>NUCLEOTIDE SEQUENCE [LARGE SCALE GENOMIC DNA]</scope>
    <source>
        <strain evidence="1 2">CGMCC 1.9156</strain>
    </source>
</reference>
<name>A0A1I2D2L6_9BACT</name>
<keyword evidence="2" id="KW-1185">Reference proteome</keyword>
<dbReference type="Pfam" id="PF00494">
    <property type="entry name" value="SQS_PSY"/>
    <property type="match status" value="1"/>
</dbReference>
<gene>
    <name evidence="1" type="ORF">SAMN05216283_101913</name>
</gene>
<dbReference type="GO" id="GO:0004311">
    <property type="term" value="F:geranylgeranyl diphosphate synthase activity"/>
    <property type="evidence" value="ECO:0007669"/>
    <property type="project" value="InterPro"/>
</dbReference>
<dbReference type="SFLD" id="SFLDS00005">
    <property type="entry name" value="Isoprenoid_Synthase_Type_I"/>
    <property type="match status" value="1"/>
</dbReference>
<dbReference type="InterPro" id="IPR044843">
    <property type="entry name" value="Trans_IPPS_bact-type"/>
</dbReference>
<sequence>MDIYRKNNLDCSRITTKNYSTSFSLGVRMLNRKYRSGIYSIYGFVRYADEIVDTFFEQNQEEIFNEFKHETDKAIARRFSINPILDSFQHAVHSFQIDRELINAFLYSMELDLHQTSYAPNLLKTYIYGSAEAVGLMCLQVFYFDEPEKYQTLKEPARKLGAAFQKVNFLRDAQDDFENKGRIYFEEIDFSRFDEPSKIRIEKEIEQDFTDAFQGLKQLKKEVRFGVYLAYIYYLRLFRKIKRAHPSQILKQRYRVSNSKKMYLLANAYFKNAFNLL</sequence>
<protein>
    <submittedName>
        <fullName evidence="1">Phytoene/squalene synthetase</fullName>
    </submittedName>
</protein>